<dbReference type="OrthoDB" id="1780383at2"/>
<dbReference type="STRING" id="112413.SAMN05421854_102470"/>
<organism evidence="2 3">
    <name type="scientific">Amycolatopsis rubida</name>
    <dbReference type="NCBI Taxonomy" id="112413"/>
    <lineage>
        <taxon>Bacteria</taxon>
        <taxon>Bacillati</taxon>
        <taxon>Actinomycetota</taxon>
        <taxon>Actinomycetes</taxon>
        <taxon>Pseudonocardiales</taxon>
        <taxon>Pseudonocardiaceae</taxon>
        <taxon>Amycolatopsis</taxon>
    </lineage>
</organism>
<gene>
    <name evidence="2" type="ORF">SAMN05421854_102470</name>
</gene>
<feature type="region of interest" description="Disordered" evidence="1">
    <location>
        <begin position="451"/>
        <end position="497"/>
    </location>
</feature>
<evidence type="ECO:0000313" key="2">
    <source>
        <dbReference type="EMBL" id="SFO59934.1"/>
    </source>
</evidence>
<dbReference type="Pfam" id="PF05133">
    <property type="entry name" value="SPP1_portal"/>
    <property type="match status" value="1"/>
</dbReference>
<dbReference type="EMBL" id="FOWC01000002">
    <property type="protein sequence ID" value="SFO59934.1"/>
    <property type="molecule type" value="Genomic_DNA"/>
</dbReference>
<feature type="compositionally biased region" description="Basic and acidic residues" evidence="1">
    <location>
        <begin position="451"/>
        <end position="467"/>
    </location>
</feature>
<dbReference type="InterPro" id="IPR021145">
    <property type="entry name" value="Portal_protein_SPP1_Gp6-like"/>
</dbReference>
<dbReference type="Proteomes" id="UP000199137">
    <property type="component" value="Unassembled WGS sequence"/>
</dbReference>
<dbReference type="RefSeq" id="WP_143132402.1">
    <property type="nucleotide sequence ID" value="NZ_FOWC01000002.1"/>
</dbReference>
<dbReference type="AlphaFoldDB" id="A0A1I5IHM9"/>
<proteinExistence type="predicted"/>
<reference evidence="2 3" key="1">
    <citation type="submission" date="2016-10" db="EMBL/GenBank/DDBJ databases">
        <authorList>
            <person name="de Groot N.N."/>
        </authorList>
    </citation>
    <scope>NUCLEOTIDE SEQUENCE [LARGE SCALE GENOMIC DNA]</scope>
    <source>
        <strain evidence="2 3">DSM 44637</strain>
    </source>
</reference>
<name>A0A1I5IHM9_9PSEU</name>
<feature type="compositionally biased region" description="Pro residues" evidence="1">
    <location>
        <begin position="478"/>
        <end position="487"/>
    </location>
</feature>
<accession>A0A1I5IHM9</accession>
<protein>
    <submittedName>
        <fullName evidence="2">Phage portal protein, SPP1 Gp6-like</fullName>
    </submittedName>
</protein>
<sequence length="497" mass="55206">MSAEGVFALALPDTPEEWVQFLSVRHDAELPELEMLNRYYEGTQPLAYMHPEIFREVGEHIRPVIIGWPQLVVDAIEERLEPEGFRLPDEDGEDTDLWRVWQANDMDEQSQMGRVDALVMKRSYITVGTNEDDEDTPLVTAESPLEMFAYVDPRTRKVLAALRRVNEGGTYAHEPERSAALYLPNSTIWYGNGDNGWKEDQRDNHGLGMPPVVSLTNGERLSGARTITSQTPISPRYGRSELAPIIPISDAANKIATDMMLGAESAALPVRGFFGVSPEDLEDAQGNKLTAIQMLVRKFLTVPNGVDEGAREFAFPAANLAGFHESINALARIASSLSGLPPDYFGLTTDNPPSAESRLAAEVRLIKRSERKHTPFGGSYERTGRLIKRFQTGEWDPRYRMLETRWRDPSTPTQAQSADAAIKKYTAPPGQKPIVTLRQTREDLRYSDAQIRRMEQEDDEADRKAAELDPVSVLAGRIPPPEQPPATAPGSAGVVGT</sequence>
<evidence type="ECO:0000256" key="1">
    <source>
        <dbReference type="SAM" id="MobiDB-lite"/>
    </source>
</evidence>
<evidence type="ECO:0000313" key="3">
    <source>
        <dbReference type="Proteomes" id="UP000199137"/>
    </source>
</evidence>